<dbReference type="EMBL" id="GGYP01004937">
    <property type="protein sequence ID" value="MDE49708.1"/>
    <property type="molecule type" value="Transcribed_RNA"/>
</dbReference>
<dbReference type="InterPro" id="IPR002347">
    <property type="entry name" value="SDR_fam"/>
</dbReference>
<dbReference type="PRINTS" id="PR00080">
    <property type="entry name" value="SDRFAMILY"/>
</dbReference>
<proteinExistence type="inferred from homology"/>
<evidence type="ECO:0000256" key="2">
    <source>
        <dbReference type="RuleBase" id="RU000363"/>
    </source>
</evidence>
<keyword evidence="1" id="KW-0560">Oxidoreductase</keyword>
<feature type="compositionally biased region" description="Low complexity" evidence="3">
    <location>
        <begin position="384"/>
        <end position="396"/>
    </location>
</feature>
<feature type="region of interest" description="Disordered" evidence="3">
    <location>
        <begin position="377"/>
        <end position="402"/>
    </location>
</feature>
<dbReference type="InterPro" id="IPR020904">
    <property type="entry name" value="Sc_DH/Rdtase_CS"/>
</dbReference>
<evidence type="ECO:0000313" key="5">
    <source>
        <dbReference type="EMBL" id="MDE49708.1"/>
    </source>
</evidence>
<dbReference type="PROSITE" id="PS00061">
    <property type="entry name" value="ADH_SHORT"/>
    <property type="match status" value="1"/>
</dbReference>
<organism evidence="5">
    <name type="scientific">Aceria tosichella</name>
    <name type="common">wheat curl mite</name>
    <dbReference type="NCBI Taxonomy" id="561515"/>
    <lineage>
        <taxon>Eukaryota</taxon>
        <taxon>Metazoa</taxon>
        <taxon>Ecdysozoa</taxon>
        <taxon>Arthropoda</taxon>
        <taxon>Chelicerata</taxon>
        <taxon>Arachnida</taxon>
        <taxon>Acari</taxon>
        <taxon>Acariformes</taxon>
        <taxon>Trombidiformes</taxon>
        <taxon>Prostigmata</taxon>
        <taxon>Eupodina</taxon>
        <taxon>Eriophyoidea</taxon>
        <taxon>Eriophyidae</taxon>
        <taxon>Eriophyinae</taxon>
        <taxon>Aceriini</taxon>
        <taxon>Aceria</taxon>
    </lineage>
</organism>
<gene>
    <name evidence="5" type="primary">Bdh1_1</name>
    <name evidence="5" type="ORF">g.16178</name>
</gene>
<dbReference type="GO" id="GO:0016491">
    <property type="term" value="F:oxidoreductase activity"/>
    <property type="evidence" value="ECO:0007669"/>
    <property type="project" value="UniProtKB-KW"/>
</dbReference>
<evidence type="ECO:0000256" key="4">
    <source>
        <dbReference type="SAM" id="Phobius"/>
    </source>
</evidence>
<reference evidence="5" key="1">
    <citation type="submission" date="2018-10" db="EMBL/GenBank/DDBJ databases">
        <title>Transcriptome assembly of Aceria tosichella (Wheat curl mite) Type 2.</title>
        <authorList>
            <person name="Scully E.D."/>
            <person name="Geib S.M."/>
            <person name="Palmer N.A."/>
            <person name="Gupta A.K."/>
            <person name="Sarath G."/>
            <person name="Tatineni S."/>
        </authorList>
    </citation>
    <scope>NUCLEOTIDE SEQUENCE</scope>
    <source>
        <strain evidence="5">LincolnNE</strain>
    </source>
</reference>
<keyword evidence="4" id="KW-0812">Transmembrane</keyword>
<comment type="similarity">
    <text evidence="2">Belongs to the short-chain dehydrogenases/reductases (SDR) family.</text>
</comment>
<protein>
    <submittedName>
        <fullName evidence="5">D-beta-hydroxybutyrate dehydrogenase, mitochondrial</fullName>
    </submittedName>
</protein>
<dbReference type="PANTHER" id="PTHR43313">
    <property type="entry name" value="SHORT-CHAIN DEHYDROGENASE/REDUCTASE FAMILY 9C"/>
    <property type="match status" value="1"/>
</dbReference>
<keyword evidence="4" id="KW-0472">Membrane</keyword>
<dbReference type="Gene3D" id="3.40.50.720">
    <property type="entry name" value="NAD(P)-binding Rossmann-like Domain"/>
    <property type="match status" value="1"/>
</dbReference>
<dbReference type="PRINTS" id="PR00081">
    <property type="entry name" value="GDHRDH"/>
</dbReference>
<dbReference type="SUPFAM" id="SSF51735">
    <property type="entry name" value="NAD(P)-binding Rossmann-fold domains"/>
    <property type="match status" value="1"/>
</dbReference>
<feature type="transmembrane region" description="Helical" evidence="4">
    <location>
        <begin position="27"/>
        <end position="51"/>
    </location>
</feature>
<dbReference type="Pfam" id="PF00106">
    <property type="entry name" value="adh_short"/>
    <property type="match status" value="1"/>
</dbReference>
<evidence type="ECO:0000256" key="1">
    <source>
        <dbReference type="ARBA" id="ARBA00023002"/>
    </source>
</evidence>
<dbReference type="PANTHER" id="PTHR43313:SF36">
    <property type="entry name" value="D-BETA-HYDROXYBUTYRATE DEHYDROGENASE, MITOCHONDRIAL"/>
    <property type="match status" value="1"/>
</dbReference>
<name>A0A6G1SH22_9ACAR</name>
<dbReference type="GO" id="GO:0008202">
    <property type="term" value="P:steroid metabolic process"/>
    <property type="evidence" value="ECO:0007669"/>
    <property type="project" value="TreeGrafter"/>
</dbReference>
<accession>A0A6G1SH22</accession>
<dbReference type="AlphaFoldDB" id="A0A6G1SH22"/>
<sequence length="402" mass="45154">MLSYVIFLSTLVFLASGTILLFNHIMFLITLMCIFSFACLVISLLALGIVLKNTDNKSETAHIETATNELIVLTGCDSGIGLELANYIHTYTKYTIICGFLNISSDANGGGYERLQRLAESDSEQRLILKKLDITSDEDVMAVKESIDELKRSKRIKRVAALINNSGVMTYGEFDWLTWTHIQSQIDVNLVGTLRLTRIIVPYIVESKGRIINISSVNDATVFPGLSVYSATKSALSTFSQGLGYELRKFGVHVITIRLGDFARLTNILSSHAANRDEMWRAMDWKKKSLYGEFFHQFHDHLLQNYGMTSPKRFVDSNLFDDLSLALLSKKPPNSITCAPWPFRVFYFVIELLPIWIRYHMLDILIQFGFKWRPSSQLSKDGGSVVSSSAPVASPEEASKSS</sequence>
<evidence type="ECO:0000256" key="3">
    <source>
        <dbReference type="SAM" id="MobiDB-lite"/>
    </source>
</evidence>
<keyword evidence="4" id="KW-1133">Transmembrane helix</keyword>
<dbReference type="InterPro" id="IPR036291">
    <property type="entry name" value="NAD(P)-bd_dom_sf"/>
</dbReference>